<dbReference type="Pfam" id="PF14534">
    <property type="entry name" value="DUF4440"/>
    <property type="match status" value="1"/>
</dbReference>
<evidence type="ECO:0000313" key="2">
    <source>
        <dbReference type="EMBL" id="TPG45732.1"/>
    </source>
</evidence>
<accession>A0A502F8K8</accession>
<proteinExistence type="predicted"/>
<dbReference type="SUPFAM" id="SSF54427">
    <property type="entry name" value="NTF2-like"/>
    <property type="match status" value="1"/>
</dbReference>
<evidence type="ECO:0000259" key="1">
    <source>
        <dbReference type="Pfam" id="PF14534"/>
    </source>
</evidence>
<protein>
    <submittedName>
        <fullName evidence="2">Nuclear transport factor 2 family protein</fullName>
    </submittedName>
</protein>
<organism evidence="2 3">
    <name type="scientific">Muricoccus nepalensis</name>
    <dbReference type="NCBI Taxonomy" id="1854500"/>
    <lineage>
        <taxon>Bacteria</taxon>
        <taxon>Pseudomonadati</taxon>
        <taxon>Pseudomonadota</taxon>
        <taxon>Alphaproteobacteria</taxon>
        <taxon>Acetobacterales</taxon>
        <taxon>Roseomonadaceae</taxon>
        <taxon>Muricoccus</taxon>
    </lineage>
</organism>
<comment type="caution">
    <text evidence="2">The sequence shown here is derived from an EMBL/GenBank/DDBJ whole genome shotgun (WGS) entry which is preliminary data.</text>
</comment>
<sequence length="130" mass="14232">MPMQQEIRALEVRRYAAMQAGDVEALGALLSERLVYAHSNATTDSKESYLGTLVDGSLKYLQIHFETETVLEAGPDAAAALGRMSARVHRYGGEREIAAMTLALWVREGDAWRLLAYQPTSLPPTKNPGA</sequence>
<dbReference type="InterPro" id="IPR027843">
    <property type="entry name" value="DUF4440"/>
</dbReference>
<keyword evidence="3" id="KW-1185">Reference proteome</keyword>
<dbReference type="Proteomes" id="UP000317078">
    <property type="component" value="Unassembled WGS sequence"/>
</dbReference>
<dbReference type="AlphaFoldDB" id="A0A502F8K8"/>
<gene>
    <name evidence="2" type="ORF">EAH89_26005</name>
</gene>
<dbReference type="Gene3D" id="3.10.450.50">
    <property type="match status" value="1"/>
</dbReference>
<dbReference type="EMBL" id="RCZP01000045">
    <property type="protein sequence ID" value="TPG45732.1"/>
    <property type="molecule type" value="Genomic_DNA"/>
</dbReference>
<evidence type="ECO:0000313" key="3">
    <source>
        <dbReference type="Proteomes" id="UP000317078"/>
    </source>
</evidence>
<dbReference type="OrthoDB" id="8912653at2"/>
<name>A0A502F8K8_9PROT</name>
<dbReference type="InterPro" id="IPR032710">
    <property type="entry name" value="NTF2-like_dom_sf"/>
</dbReference>
<reference evidence="2 3" key="1">
    <citation type="journal article" date="2019" name="Environ. Microbiol.">
        <title>Species interactions and distinct microbial communities in high Arctic permafrost affected cryosols are associated with the CH4 and CO2 gas fluxes.</title>
        <authorList>
            <person name="Altshuler I."/>
            <person name="Hamel J."/>
            <person name="Turney S."/>
            <person name="Magnuson E."/>
            <person name="Levesque R."/>
            <person name="Greer C."/>
            <person name="Whyte L.G."/>
        </authorList>
    </citation>
    <scope>NUCLEOTIDE SEQUENCE [LARGE SCALE GENOMIC DNA]</scope>
    <source>
        <strain evidence="2 3">S9.3B</strain>
    </source>
</reference>
<feature type="domain" description="DUF4440" evidence="1">
    <location>
        <begin position="7"/>
        <end position="114"/>
    </location>
</feature>